<evidence type="ECO:0000313" key="2">
    <source>
        <dbReference type="Proteomes" id="UP000051913"/>
    </source>
</evidence>
<dbReference type="AlphaFoldDB" id="A0A0R3LAG3"/>
<accession>A0A0R3LAG3</accession>
<reference evidence="1 2" key="1">
    <citation type="submission" date="2014-03" db="EMBL/GenBank/DDBJ databases">
        <title>Bradyrhizobium valentinum sp. nov., isolated from effective nodules of Lupinus mariae-josephae, a lupine endemic of basic-lime soils in Eastern Spain.</title>
        <authorList>
            <person name="Duran D."/>
            <person name="Rey L."/>
            <person name="Navarro A."/>
            <person name="Busquets A."/>
            <person name="Imperial J."/>
            <person name="Ruiz-Argueso T."/>
        </authorList>
    </citation>
    <scope>NUCLEOTIDE SEQUENCE [LARGE SCALE GENOMIC DNA]</scope>
    <source>
        <strain evidence="1 2">LmjM3</strain>
    </source>
</reference>
<comment type="caution">
    <text evidence="1">The sequence shown here is derived from an EMBL/GenBank/DDBJ whole genome shotgun (WGS) entry which is preliminary data.</text>
</comment>
<protein>
    <submittedName>
        <fullName evidence="1">Uncharacterized protein</fullName>
    </submittedName>
</protein>
<dbReference type="Proteomes" id="UP000051913">
    <property type="component" value="Unassembled WGS sequence"/>
</dbReference>
<dbReference type="STRING" id="1518501.CQ10_20485"/>
<proteinExistence type="predicted"/>
<dbReference type="EMBL" id="LLXX01000148">
    <property type="protein sequence ID" value="KRR02669.1"/>
    <property type="molecule type" value="Genomic_DNA"/>
</dbReference>
<evidence type="ECO:0000313" key="1">
    <source>
        <dbReference type="EMBL" id="KRR02669.1"/>
    </source>
</evidence>
<keyword evidence="2" id="KW-1185">Reference proteome</keyword>
<name>A0A0R3LAG3_9BRAD</name>
<sequence length="60" mass="6817">MPSAAPTEAELAAWADLPRDEQVRRYQEMFKHPDCNTFTTDTSDDILTAARKRVAARRHG</sequence>
<gene>
    <name evidence="1" type="ORF">CP49_17275</name>
</gene>
<organism evidence="1 2">
    <name type="scientific">Bradyrhizobium valentinum</name>
    <dbReference type="NCBI Taxonomy" id="1518501"/>
    <lineage>
        <taxon>Bacteria</taxon>
        <taxon>Pseudomonadati</taxon>
        <taxon>Pseudomonadota</taxon>
        <taxon>Alphaproteobacteria</taxon>
        <taxon>Hyphomicrobiales</taxon>
        <taxon>Nitrobacteraceae</taxon>
        <taxon>Bradyrhizobium</taxon>
    </lineage>
</organism>